<dbReference type="EMBL" id="JAOCKG010000021">
    <property type="protein sequence ID" value="MDH2054341.1"/>
    <property type="molecule type" value="Genomic_DNA"/>
</dbReference>
<dbReference type="Proteomes" id="UP001161276">
    <property type="component" value="Unassembled WGS sequence"/>
</dbReference>
<sequence>MKLRCLLASAMLCQAATAVATPASALSRTPTPAPAAPPAVAIPAPVNVISVQSMGIAFTAPQNWSHKIRRSGRFGEIVVDPVEVDPNRMLRCHLKPTVEPRSRGMSQQQINARVLANPATPEQFSEILDSHVTDPNLTTNVSDGGEMLVGERLVYWFTAKMTFREKGKEGFAFMKLYVINVPGFTWAIVCGAGAPGEAATASTRFNEWLPAFDRLVLSLQFTDLVQPPAPAPVPAAAPPASRTLPPARLPTANPPSAATPSLSAVGASNSGRQAASRPSMAERQASAGVAPPASAARTTEPAVANRDVQPYSGYGFAVRVPEAADRSIMDSTIVQEALAQGCKVRKPQRQIVISRNAGPLNVDEVVFPQGCFGTRGTPSLYGVGTIQSPARNASQYLVFDYDDQARERLIDYLSRQ</sequence>
<evidence type="ECO:0000313" key="4">
    <source>
        <dbReference type="Proteomes" id="UP001161276"/>
    </source>
</evidence>
<feature type="signal peptide" evidence="2">
    <location>
        <begin position="1"/>
        <end position="20"/>
    </location>
</feature>
<keyword evidence="2" id="KW-0732">Signal</keyword>
<protein>
    <submittedName>
        <fullName evidence="3">Uncharacterized protein</fullName>
    </submittedName>
</protein>
<name>A0AA42WHJ9_9BURK</name>
<proteinExistence type="predicted"/>
<feature type="region of interest" description="Disordered" evidence="1">
    <location>
        <begin position="230"/>
        <end position="306"/>
    </location>
</feature>
<gene>
    <name evidence="3" type="ORF">N5K24_28355</name>
</gene>
<feature type="chain" id="PRO_5041386036" evidence="2">
    <location>
        <begin position="21"/>
        <end position="416"/>
    </location>
</feature>
<feature type="compositionally biased region" description="Low complexity" evidence="1">
    <location>
        <begin position="285"/>
        <end position="296"/>
    </location>
</feature>
<dbReference type="RefSeq" id="WP_280029698.1">
    <property type="nucleotide sequence ID" value="NZ_JAOCKG010000021.1"/>
</dbReference>
<dbReference type="AlphaFoldDB" id="A0AA42WHJ9"/>
<comment type="caution">
    <text evidence="3">The sequence shown here is derived from an EMBL/GenBank/DDBJ whole genome shotgun (WGS) entry which is preliminary data.</text>
</comment>
<reference evidence="3" key="1">
    <citation type="submission" date="2022-09" db="EMBL/GenBank/DDBJ databases">
        <title>Intensive care unit water sources are persistently colonized with multi-drug resistant bacteria and are the site of extensive horizontal gene transfer of antibiotic resistance genes.</title>
        <authorList>
            <person name="Diorio-Toth L."/>
        </authorList>
    </citation>
    <scope>NUCLEOTIDE SEQUENCE</scope>
    <source>
        <strain evidence="3">GD03676</strain>
    </source>
</reference>
<evidence type="ECO:0000313" key="3">
    <source>
        <dbReference type="EMBL" id="MDH2054341.1"/>
    </source>
</evidence>
<evidence type="ECO:0000256" key="2">
    <source>
        <dbReference type="SAM" id="SignalP"/>
    </source>
</evidence>
<feature type="compositionally biased region" description="Low complexity" evidence="1">
    <location>
        <begin position="249"/>
        <end position="264"/>
    </location>
</feature>
<accession>A0AA42WHJ9</accession>
<evidence type="ECO:0000256" key="1">
    <source>
        <dbReference type="SAM" id="MobiDB-lite"/>
    </source>
</evidence>
<organism evidence="3 4">
    <name type="scientific">Achromobacter marplatensis</name>
    <dbReference type="NCBI Taxonomy" id="470868"/>
    <lineage>
        <taxon>Bacteria</taxon>
        <taxon>Pseudomonadati</taxon>
        <taxon>Pseudomonadota</taxon>
        <taxon>Betaproteobacteria</taxon>
        <taxon>Burkholderiales</taxon>
        <taxon>Alcaligenaceae</taxon>
        <taxon>Achromobacter</taxon>
    </lineage>
</organism>